<dbReference type="KEGG" id="scs:Sta7437_0557"/>
<evidence type="ECO:0000256" key="1">
    <source>
        <dbReference type="SAM" id="Phobius"/>
    </source>
</evidence>
<keyword evidence="1" id="KW-1133">Transmembrane helix</keyword>
<protein>
    <submittedName>
        <fullName evidence="2">Uncharacterized protein</fullName>
    </submittedName>
</protein>
<dbReference type="EMBL" id="CP003653">
    <property type="protein sequence ID" value="AFZ34158.1"/>
    <property type="molecule type" value="Genomic_DNA"/>
</dbReference>
<keyword evidence="1" id="KW-0472">Membrane</keyword>
<keyword evidence="3" id="KW-1185">Reference proteome</keyword>
<sequence length="55" mass="6443">MLIGIIVIFLLLSNWLLCSIFVFFPIDFFNYLGSFGWIFFSLVILFVLSWCLGEN</sequence>
<evidence type="ECO:0000313" key="3">
    <source>
        <dbReference type="Proteomes" id="UP000010473"/>
    </source>
</evidence>
<reference evidence="3" key="1">
    <citation type="journal article" date="2013" name="Proc. Natl. Acad. Sci. U.S.A.">
        <title>Improving the coverage of the cyanobacterial phylum using diversity-driven genome sequencing.</title>
        <authorList>
            <person name="Shih P.M."/>
            <person name="Wu D."/>
            <person name="Latifi A."/>
            <person name="Axen S.D."/>
            <person name="Fewer D.P."/>
            <person name="Talla E."/>
            <person name="Calteau A."/>
            <person name="Cai F."/>
            <person name="Tandeau de Marsac N."/>
            <person name="Rippka R."/>
            <person name="Herdman M."/>
            <person name="Sivonen K."/>
            <person name="Coursin T."/>
            <person name="Laurent T."/>
            <person name="Goodwin L."/>
            <person name="Nolan M."/>
            <person name="Davenport K.W."/>
            <person name="Han C.S."/>
            <person name="Rubin E.M."/>
            <person name="Eisen J.A."/>
            <person name="Woyke T."/>
            <person name="Gugger M."/>
            <person name="Kerfeld C.A."/>
        </authorList>
    </citation>
    <scope>NUCLEOTIDE SEQUENCE [LARGE SCALE GENOMIC DNA]</scope>
    <source>
        <strain evidence="3">ATCC 29371 / PCC 7437</strain>
    </source>
</reference>
<evidence type="ECO:0000313" key="2">
    <source>
        <dbReference type="EMBL" id="AFZ34158.1"/>
    </source>
</evidence>
<accession>K9XNR1</accession>
<keyword evidence="1" id="KW-0812">Transmembrane</keyword>
<organism evidence="2 3">
    <name type="scientific">Stanieria cyanosphaera (strain ATCC 29371 / PCC 7437)</name>
    <dbReference type="NCBI Taxonomy" id="111780"/>
    <lineage>
        <taxon>Bacteria</taxon>
        <taxon>Bacillati</taxon>
        <taxon>Cyanobacteriota</taxon>
        <taxon>Cyanophyceae</taxon>
        <taxon>Pleurocapsales</taxon>
        <taxon>Dermocarpellaceae</taxon>
        <taxon>Stanieria</taxon>
    </lineage>
</organism>
<name>K9XNR1_STAC7</name>
<dbReference type="AlphaFoldDB" id="K9XNR1"/>
<gene>
    <name evidence="2" type="ordered locus">Sta7437_0557</name>
</gene>
<dbReference type="Proteomes" id="UP000010473">
    <property type="component" value="Chromosome"/>
</dbReference>
<dbReference type="HOGENOM" id="CLU_3030209_0_0_3"/>
<feature type="transmembrane region" description="Helical" evidence="1">
    <location>
        <begin position="28"/>
        <end position="52"/>
    </location>
</feature>
<proteinExistence type="predicted"/>